<evidence type="ECO:0000256" key="2">
    <source>
        <dbReference type="ARBA" id="ARBA00023125"/>
    </source>
</evidence>
<keyword evidence="5" id="KW-1185">Reference proteome</keyword>
<dbReference type="EMBL" id="JAPNKA010000001">
    <property type="protein sequence ID" value="MCY1076687.1"/>
    <property type="molecule type" value="Genomic_DNA"/>
</dbReference>
<keyword evidence="2" id="KW-0238">DNA-binding</keyword>
<comment type="caution">
    <text evidence="4">The sequence shown here is derived from an EMBL/GenBank/DDBJ whole genome shotgun (WGS) entry which is preliminary data.</text>
</comment>
<evidence type="ECO:0000256" key="1">
    <source>
        <dbReference type="ARBA" id="ARBA00023015"/>
    </source>
</evidence>
<dbReference type="InterPro" id="IPR036388">
    <property type="entry name" value="WH-like_DNA-bd_sf"/>
</dbReference>
<evidence type="ECO:0008006" key="6">
    <source>
        <dbReference type="Google" id="ProtNLM"/>
    </source>
</evidence>
<reference evidence="4 5" key="1">
    <citation type="submission" date="2022-11" db="EMBL/GenBank/DDBJ databases">
        <title>Minimal conservation of predation-associated metabolite biosynthetic gene clusters underscores biosynthetic potential of Myxococcota including descriptions for ten novel species: Archangium lansinium sp. nov., Myxococcus landrumus sp. nov., Nannocystis bai.</title>
        <authorList>
            <person name="Ahearne A."/>
            <person name="Stevens C."/>
            <person name="Phillips K."/>
        </authorList>
    </citation>
    <scope>NUCLEOTIDE SEQUENCE [LARGE SCALE GENOMIC DNA]</scope>
    <source>
        <strain evidence="4 5">MIWBW</strain>
    </source>
</reference>
<dbReference type="Gene3D" id="1.10.287.160">
    <property type="entry name" value="HR1 repeat"/>
    <property type="match status" value="1"/>
</dbReference>
<gene>
    <name evidence="4" type="ORF">OV287_19600</name>
</gene>
<evidence type="ECO:0000313" key="5">
    <source>
        <dbReference type="Proteomes" id="UP001207654"/>
    </source>
</evidence>
<protein>
    <recommendedName>
        <fullName evidence="6">MarR family transcriptional regulator</fullName>
    </recommendedName>
</protein>
<dbReference type="RefSeq" id="WP_267535562.1">
    <property type="nucleotide sequence ID" value="NZ_JAPNKA010000001.1"/>
</dbReference>
<dbReference type="PANTHER" id="PTHR38465:SF2">
    <property type="entry name" value="HTH-TYPE TRANSCRIPTIONAL REGULATOR MMPR5"/>
    <property type="match status" value="1"/>
</dbReference>
<organism evidence="4 5">
    <name type="scientific">Archangium lansingense</name>
    <dbReference type="NCBI Taxonomy" id="2995310"/>
    <lineage>
        <taxon>Bacteria</taxon>
        <taxon>Pseudomonadati</taxon>
        <taxon>Myxococcota</taxon>
        <taxon>Myxococcia</taxon>
        <taxon>Myxococcales</taxon>
        <taxon>Cystobacterineae</taxon>
        <taxon>Archangiaceae</taxon>
        <taxon>Archangium</taxon>
    </lineage>
</organism>
<dbReference type="Proteomes" id="UP001207654">
    <property type="component" value="Unassembled WGS sequence"/>
</dbReference>
<evidence type="ECO:0000256" key="3">
    <source>
        <dbReference type="ARBA" id="ARBA00023163"/>
    </source>
</evidence>
<accession>A0ABT4A6V4</accession>
<dbReference type="SUPFAM" id="SSF46785">
    <property type="entry name" value="Winged helix' DNA-binding domain"/>
    <property type="match status" value="1"/>
</dbReference>
<name>A0ABT4A6V4_9BACT</name>
<keyword evidence="1" id="KW-0805">Transcription regulation</keyword>
<dbReference type="Gene3D" id="1.10.10.10">
    <property type="entry name" value="Winged helix-like DNA-binding domain superfamily/Winged helix DNA-binding domain"/>
    <property type="match status" value="1"/>
</dbReference>
<dbReference type="InterPro" id="IPR052362">
    <property type="entry name" value="HTH-GbsR_regulator"/>
</dbReference>
<dbReference type="InterPro" id="IPR036390">
    <property type="entry name" value="WH_DNA-bd_sf"/>
</dbReference>
<evidence type="ECO:0000313" key="4">
    <source>
        <dbReference type="EMBL" id="MCY1076687.1"/>
    </source>
</evidence>
<proteinExistence type="predicted"/>
<dbReference type="PANTHER" id="PTHR38465">
    <property type="entry name" value="HTH-TYPE TRANSCRIPTIONAL REGULATOR MJ1563-RELATED"/>
    <property type="match status" value="1"/>
</dbReference>
<keyword evidence="3" id="KW-0804">Transcription</keyword>
<sequence>MSTSRPSAGRPSAGGRTLPQVMESLGTFFHQLGMPPIAGRMLAWLALSESGCDSLDAMAGALKASKASVSSMARLLAERGFVERVPVLERRDCYRLRADAWENVLRARLAAIASAKGLAEEGLWLIGEGEHPARPRLESLREFSEVCAALERDLPSLLARLRKATARPRRAPASRSVFPT</sequence>